<evidence type="ECO:0000256" key="3">
    <source>
        <dbReference type="ARBA" id="ARBA00022723"/>
    </source>
</evidence>
<feature type="binding site" evidence="9">
    <location>
        <begin position="185"/>
        <end position="186"/>
    </location>
    <ligand>
        <name>2-[(2R,5Z)-2-carboxy-4-methylthiazol-5(2H)-ylidene]ethyl phosphate</name>
        <dbReference type="ChEBI" id="CHEBI:62899"/>
    </ligand>
</feature>
<evidence type="ECO:0000256" key="1">
    <source>
        <dbReference type="ARBA" id="ARBA00005165"/>
    </source>
</evidence>
<feature type="binding site" evidence="9">
    <location>
        <position position="70"/>
    </location>
    <ligand>
        <name>Mg(2+)</name>
        <dbReference type="ChEBI" id="CHEBI:18420"/>
    </ligand>
</feature>
<evidence type="ECO:0000256" key="4">
    <source>
        <dbReference type="ARBA" id="ARBA00022842"/>
    </source>
</evidence>
<evidence type="ECO:0000256" key="6">
    <source>
        <dbReference type="ARBA" id="ARBA00047334"/>
    </source>
</evidence>
<evidence type="ECO:0000256" key="8">
    <source>
        <dbReference type="ARBA" id="ARBA00047883"/>
    </source>
</evidence>
<keyword evidence="3 9" id="KW-0479">Metal-binding</keyword>
<feature type="domain" description="Thiamine phosphate synthase/TenI" evidence="12">
    <location>
        <begin position="7"/>
        <end position="188"/>
    </location>
</feature>
<keyword evidence="14" id="KW-1185">Reference proteome</keyword>
<comment type="cofactor">
    <cofactor evidence="9">
        <name>Mg(2+)</name>
        <dbReference type="ChEBI" id="CHEBI:18420"/>
    </cofactor>
    <text evidence="9">Binds 1 Mg(2+) ion per subunit.</text>
</comment>
<dbReference type="InterPro" id="IPR034291">
    <property type="entry name" value="TMP_synthase"/>
</dbReference>
<comment type="similarity">
    <text evidence="9 10">Belongs to the thiamine-phosphate synthase family.</text>
</comment>
<dbReference type="PANTHER" id="PTHR20857">
    <property type="entry name" value="THIAMINE-PHOSPHATE PYROPHOSPHORYLASE"/>
    <property type="match status" value="1"/>
</dbReference>
<keyword evidence="2 9" id="KW-0808">Transferase</keyword>
<evidence type="ECO:0000313" key="14">
    <source>
        <dbReference type="Proteomes" id="UP001235840"/>
    </source>
</evidence>
<evidence type="ECO:0000256" key="2">
    <source>
        <dbReference type="ARBA" id="ARBA00022679"/>
    </source>
</evidence>
<dbReference type="GO" id="GO:0004789">
    <property type="term" value="F:thiamine-phosphate diphosphorylase activity"/>
    <property type="evidence" value="ECO:0007669"/>
    <property type="project" value="UniProtKB-EC"/>
</dbReference>
<feature type="binding site" evidence="9">
    <location>
        <position position="69"/>
    </location>
    <ligand>
        <name>4-amino-2-methyl-5-(diphosphooxymethyl)pyrimidine</name>
        <dbReference type="ChEBI" id="CHEBI:57841"/>
    </ligand>
</feature>
<feature type="binding site" evidence="9">
    <location>
        <position position="165"/>
    </location>
    <ligand>
        <name>2-[(2R,5Z)-2-carboxy-4-methylthiazol-5(2H)-ylidene]ethyl phosphate</name>
        <dbReference type="ChEBI" id="CHEBI:62899"/>
    </ligand>
</feature>
<dbReference type="NCBIfam" id="TIGR00693">
    <property type="entry name" value="thiE"/>
    <property type="match status" value="1"/>
</dbReference>
<feature type="binding site" evidence="9">
    <location>
        <begin position="37"/>
        <end position="41"/>
    </location>
    <ligand>
        <name>4-amino-2-methyl-5-(diphosphooxymethyl)pyrimidine</name>
        <dbReference type="ChEBI" id="CHEBI:57841"/>
    </ligand>
</feature>
<dbReference type="Gene3D" id="3.20.20.70">
    <property type="entry name" value="Aldolase class I"/>
    <property type="match status" value="1"/>
</dbReference>
<dbReference type="EMBL" id="JAUSTY010000020">
    <property type="protein sequence ID" value="MDQ0167808.1"/>
    <property type="molecule type" value="Genomic_DNA"/>
</dbReference>
<comment type="function">
    <text evidence="9">Condenses 4-methyl-5-(beta-hydroxyethyl)thiazole monophosphate (THZ-P) and 2-methyl-4-amino-5-hydroxymethyl pyrimidine pyrophosphate (HMP-PP) to form thiamine monophosphate (TMP).</text>
</comment>
<comment type="catalytic activity">
    <reaction evidence="6 9 10">
        <text>4-methyl-5-(2-phosphooxyethyl)-thiazole + 4-amino-2-methyl-5-(diphosphooxymethyl)pyrimidine + H(+) = thiamine phosphate + diphosphate</text>
        <dbReference type="Rhea" id="RHEA:22328"/>
        <dbReference type="ChEBI" id="CHEBI:15378"/>
        <dbReference type="ChEBI" id="CHEBI:33019"/>
        <dbReference type="ChEBI" id="CHEBI:37575"/>
        <dbReference type="ChEBI" id="CHEBI:57841"/>
        <dbReference type="ChEBI" id="CHEBI:58296"/>
        <dbReference type="EC" id="2.5.1.3"/>
    </reaction>
</comment>
<comment type="pathway">
    <text evidence="1 9 11">Cofactor biosynthesis; thiamine diphosphate biosynthesis; thiamine phosphate from 4-amino-2-methyl-5-diphosphomethylpyrimidine and 4-methyl-5-(2-phosphoethyl)-thiazole: step 1/1.</text>
</comment>
<evidence type="ECO:0000256" key="5">
    <source>
        <dbReference type="ARBA" id="ARBA00022977"/>
    </source>
</evidence>
<evidence type="ECO:0000256" key="10">
    <source>
        <dbReference type="RuleBase" id="RU003826"/>
    </source>
</evidence>
<sequence>MFKEFHLYVITGEQFYPNKNYLDVIEQAILGGADIVQLREKNKSKKELLEMAKELKALTAKYNVPFIVNDHMDIALAVDADGIHLGQDDLPLEEARKILGPDKIIGISTHALEEALEAERNGADYIGVGPVFETKSKVDVVDPVGLEYVQEVVANTTIPFVAIGGIKQHNVQQVLDAGAKRICVISAIVGAEDVQEAARALSVTIQKS</sequence>
<organism evidence="13 14">
    <name type="scientific">Caldalkalibacillus horti</name>
    <dbReference type="NCBI Taxonomy" id="77523"/>
    <lineage>
        <taxon>Bacteria</taxon>
        <taxon>Bacillati</taxon>
        <taxon>Bacillota</taxon>
        <taxon>Bacilli</taxon>
        <taxon>Bacillales</taxon>
        <taxon>Bacillaceae</taxon>
        <taxon>Caldalkalibacillus</taxon>
    </lineage>
</organism>
<dbReference type="SUPFAM" id="SSF51391">
    <property type="entry name" value="Thiamin phosphate synthase"/>
    <property type="match status" value="1"/>
</dbReference>
<comment type="catalytic activity">
    <reaction evidence="7 9 10">
        <text>2-(2-carboxy-4-methylthiazol-5-yl)ethyl phosphate + 4-amino-2-methyl-5-(diphosphooxymethyl)pyrimidine + 2 H(+) = thiamine phosphate + CO2 + diphosphate</text>
        <dbReference type="Rhea" id="RHEA:47848"/>
        <dbReference type="ChEBI" id="CHEBI:15378"/>
        <dbReference type="ChEBI" id="CHEBI:16526"/>
        <dbReference type="ChEBI" id="CHEBI:33019"/>
        <dbReference type="ChEBI" id="CHEBI:37575"/>
        <dbReference type="ChEBI" id="CHEBI:57841"/>
        <dbReference type="ChEBI" id="CHEBI:62890"/>
        <dbReference type="EC" id="2.5.1.3"/>
    </reaction>
</comment>
<reference evidence="13 14" key="1">
    <citation type="submission" date="2023-07" db="EMBL/GenBank/DDBJ databases">
        <title>Genomic Encyclopedia of Type Strains, Phase IV (KMG-IV): sequencing the most valuable type-strain genomes for metagenomic binning, comparative biology and taxonomic classification.</title>
        <authorList>
            <person name="Goeker M."/>
        </authorList>
    </citation>
    <scope>NUCLEOTIDE SEQUENCE [LARGE SCALE GENOMIC DNA]</scope>
    <source>
        <strain evidence="13 14">DSM 12751</strain>
    </source>
</reference>
<dbReference type="EC" id="2.5.1.3" evidence="9"/>
<comment type="catalytic activity">
    <reaction evidence="8 9 10">
        <text>2-[(2R,5Z)-2-carboxy-4-methylthiazol-5(2H)-ylidene]ethyl phosphate + 4-amino-2-methyl-5-(diphosphooxymethyl)pyrimidine + 2 H(+) = thiamine phosphate + CO2 + diphosphate</text>
        <dbReference type="Rhea" id="RHEA:47844"/>
        <dbReference type="ChEBI" id="CHEBI:15378"/>
        <dbReference type="ChEBI" id="CHEBI:16526"/>
        <dbReference type="ChEBI" id="CHEBI:33019"/>
        <dbReference type="ChEBI" id="CHEBI:37575"/>
        <dbReference type="ChEBI" id="CHEBI:57841"/>
        <dbReference type="ChEBI" id="CHEBI:62899"/>
        <dbReference type="EC" id="2.5.1.3"/>
    </reaction>
</comment>
<dbReference type="CDD" id="cd00564">
    <property type="entry name" value="TMP_TenI"/>
    <property type="match status" value="1"/>
</dbReference>
<dbReference type="InterPro" id="IPR013785">
    <property type="entry name" value="Aldolase_TIM"/>
</dbReference>
<proteinExistence type="inferred from homology"/>
<dbReference type="InterPro" id="IPR022998">
    <property type="entry name" value="ThiamineP_synth_TenI"/>
</dbReference>
<evidence type="ECO:0000313" key="13">
    <source>
        <dbReference type="EMBL" id="MDQ0167808.1"/>
    </source>
</evidence>
<dbReference type="RefSeq" id="WP_307397025.1">
    <property type="nucleotide sequence ID" value="NZ_BAAADK010000049.1"/>
</dbReference>
<keyword evidence="4 9" id="KW-0460">Magnesium</keyword>
<comment type="caution">
    <text evidence="13">The sequence shown here is derived from an EMBL/GenBank/DDBJ whole genome shotgun (WGS) entry which is preliminary data.</text>
</comment>
<keyword evidence="5 9" id="KW-0784">Thiamine biosynthesis</keyword>
<feature type="binding site" evidence="9">
    <location>
        <position position="89"/>
    </location>
    <ligand>
        <name>Mg(2+)</name>
        <dbReference type="ChEBI" id="CHEBI:18420"/>
    </ligand>
</feature>
<evidence type="ECO:0000259" key="12">
    <source>
        <dbReference type="Pfam" id="PF02581"/>
    </source>
</evidence>
<dbReference type="PANTHER" id="PTHR20857:SF15">
    <property type="entry name" value="THIAMINE-PHOSPHATE SYNTHASE"/>
    <property type="match status" value="1"/>
</dbReference>
<gene>
    <name evidence="9" type="primary">thiE</name>
    <name evidence="13" type="ORF">J2S11_003737</name>
</gene>
<feature type="binding site" evidence="9">
    <location>
        <position position="137"/>
    </location>
    <ligand>
        <name>4-amino-2-methyl-5-(diphosphooxymethyl)pyrimidine</name>
        <dbReference type="ChEBI" id="CHEBI:57841"/>
    </ligand>
</feature>
<dbReference type="Pfam" id="PF02581">
    <property type="entry name" value="TMP-TENI"/>
    <property type="match status" value="1"/>
</dbReference>
<evidence type="ECO:0000256" key="7">
    <source>
        <dbReference type="ARBA" id="ARBA00047851"/>
    </source>
</evidence>
<feature type="binding site" evidence="9">
    <location>
        <begin position="134"/>
        <end position="136"/>
    </location>
    <ligand>
        <name>2-[(2R,5Z)-2-carboxy-4-methylthiazol-5(2H)-ylidene]ethyl phosphate</name>
        <dbReference type="ChEBI" id="CHEBI:62899"/>
    </ligand>
</feature>
<name>A0ABT9W3I9_9BACI</name>
<dbReference type="HAMAP" id="MF_00097">
    <property type="entry name" value="TMP_synthase"/>
    <property type="match status" value="1"/>
</dbReference>
<protein>
    <recommendedName>
        <fullName evidence="9">Thiamine-phosphate synthase</fullName>
        <shortName evidence="9">TP synthase</shortName>
        <shortName evidence="9">TPS</shortName>
        <ecNumber evidence="9">2.5.1.3</ecNumber>
    </recommendedName>
    <alternativeName>
        <fullName evidence="9">Thiamine-phosphate pyrophosphorylase</fullName>
        <shortName evidence="9">TMP pyrophosphorylase</shortName>
        <shortName evidence="9">TMP-PPase</shortName>
    </alternativeName>
</protein>
<dbReference type="InterPro" id="IPR036206">
    <property type="entry name" value="ThiamineP_synth_sf"/>
</dbReference>
<dbReference type="Proteomes" id="UP001235840">
    <property type="component" value="Unassembled WGS sequence"/>
</dbReference>
<feature type="binding site" evidence="9">
    <location>
        <position position="108"/>
    </location>
    <ligand>
        <name>4-amino-2-methyl-5-(diphosphooxymethyl)pyrimidine</name>
        <dbReference type="ChEBI" id="CHEBI:57841"/>
    </ligand>
</feature>
<evidence type="ECO:0000256" key="11">
    <source>
        <dbReference type="RuleBase" id="RU004253"/>
    </source>
</evidence>
<evidence type="ECO:0000256" key="9">
    <source>
        <dbReference type="HAMAP-Rule" id="MF_00097"/>
    </source>
</evidence>
<accession>A0ABT9W3I9</accession>